<dbReference type="InterPro" id="IPR009094">
    <property type="entry name" value="DiS-bond_isomerase_DsbC/G_N_sf"/>
</dbReference>
<dbReference type="SUPFAM" id="SSF54423">
    <property type="entry name" value="DsbC/DsbG N-terminal domain-like"/>
    <property type="match status" value="1"/>
</dbReference>
<dbReference type="Pfam" id="PF13098">
    <property type="entry name" value="Thioredoxin_2"/>
    <property type="match status" value="1"/>
</dbReference>
<evidence type="ECO:0000313" key="11">
    <source>
        <dbReference type="Proteomes" id="UP001523550"/>
    </source>
</evidence>
<dbReference type="CDD" id="cd03020">
    <property type="entry name" value="DsbA_DsbC_DsbG"/>
    <property type="match status" value="1"/>
</dbReference>
<evidence type="ECO:0000256" key="5">
    <source>
        <dbReference type="ARBA" id="ARBA00023157"/>
    </source>
</evidence>
<dbReference type="Pfam" id="PF10411">
    <property type="entry name" value="DsbC_N"/>
    <property type="match status" value="1"/>
</dbReference>
<dbReference type="RefSeq" id="WP_253443938.1">
    <property type="nucleotide sequence ID" value="NZ_JALJYF010000001.1"/>
</dbReference>
<protein>
    <recommendedName>
        <fullName evidence="7">Thiol:disulfide interchange protein</fullName>
    </recommendedName>
</protein>
<evidence type="ECO:0000259" key="9">
    <source>
        <dbReference type="Pfam" id="PF13098"/>
    </source>
</evidence>
<dbReference type="Gene3D" id="3.10.450.70">
    <property type="entry name" value="Disulphide bond isomerase, DsbC/G, N-terminal"/>
    <property type="match status" value="1"/>
</dbReference>
<evidence type="ECO:0000256" key="1">
    <source>
        <dbReference type="ARBA" id="ARBA00004418"/>
    </source>
</evidence>
<proteinExistence type="inferred from homology"/>
<comment type="function">
    <text evidence="7">Required for disulfide bond formation in some periplasmic proteins. Acts by transferring its disulfide bond to other proteins and is reduced in the process.</text>
</comment>
<evidence type="ECO:0000256" key="7">
    <source>
        <dbReference type="RuleBase" id="RU364038"/>
    </source>
</evidence>
<dbReference type="InterPro" id="IPR018950">
    <property type="entry name" value="DiS-bond_isomerase_DsbC/G_N"/>
</dbReference>
<dbReference type="InterPro" id="IPR051470">
    <property type="entry name" value="Thiol:disulfide_interchange"/>
</dbReference>
<name>A0ABT1G4Y2_9GAMM</name>
<feature type="signal peptide" evidence="7">
    <location>
        <begin position="1"/>
        <end position="23"/>
    </location>
</feature>
<evidence type="ECO:0000256" key="6">
    <source>
        <dbReference type="ARBA" id="ARBA00023284"/>
    </source>
</evidence>
<comment type="subcellular location">
    <subcellularLocation>
        <location evidence="1 7">Periplasm</location>
    </subcellularLocation>
</comment>
<keyword evidence="11" id="KW-1185">Reference proteome</keyword>
<reference evidence="10 11" key="1">
    <citation type="submission" date="2022-03" db="EMBL/GenBank/DDBJ databases">
        <title>Genomic Encyclopedia of Type Strains, Phase III (KMG-III): the genomes of soil and plant-associated and newly described type strains.</title>
        <authorList>
            <person name="Whitman W."/>
        </authorList>
    </citation>
    <scope>NUCLEOTIDE SEQUENCE [LARGE SCALE GENOMIC DNA]</scope>
    <source>
        <strain evidence="10 11">BSker1</strain>
    </source>
</reference>
<organism evidence="10 11">
    <name type="scientific">Natronospira proteinivora</name>
    <dbReference type="NCBI Taxonomy" id="1807133"/>
    <lineage>
        <taxon>Bacteria</taxon>
        <taxon>Pseudomonadati</taxon>
        <taxon>Pseudomonadota</taxon>
        <taxon>Gammaproteobacteria</taxon>
        <taxon>Natronospirales</taxon>
        <taxon>Natronospiraceae</taxon>
        <taxon>Natronospira</taxon>
    </lineage>
</organism>
<sequence>MRFKTLVYYLMLAVGIMGSAPLAAEQDHKDIILKNLEQHLPNLSISREQLRPSPIDGLWILTIGPEVVYVDEEGEHLFQGDMIHLPSRENLSEADRAEARRETLSGVDPETRLSYIAEEEAFNITVFTDIDCGYCRQLHRDMDELNKAGISVHYLFYPRGGEGTAAWEKSDQVWCADDKHEAMDEAKSGANLQGDTCEETPTEAHFQLGRQMQVSGTPTIITESGHIIRGYVPADNLISRIRDLENGD</sequence>
<keyword evidence="4 7" id="KW-0574">Periplasm</keyword>
<feature type="domain" description="Disulphide bond isomerase DsbC/G N-terminal" evidence="8">
    <location>
        <begin position="24"/>
        <end position="93"/>
    </location>
</feature>
<dbReference type="Proteomes" id="UP001523550">
    <property type="component" value="Unassembled WGS sequence"/>
</dbReference>
<dbReference type="GO" id="GO:0003756">
    <property type="term" value="F:protein disulfide isomerase activity"/>
    <property type="evidence" value="ECO:0007669"/>
    <property type="project" value="UniProtKB-EC"/>
</dbReference>
<evidence type="ECO:0000256" key="4">
    <source>
        <dbReference type="ARBA" id="ARBA00022764"/>
    </source>
</evidence>
<dbReference type="EMBL" id="JALJYF010000001">
    <property type="protein sequence ID" value="MCP1726147.1"/>
    <property type="molecule type" value="Genomic_DNA"/>
</dbReference>
<keyword evidence="5" id="KW-1015">Disulfide bond</keyword>
<dbReference type="InterPro" id="IPR036249">
    <property type="entry name" value="Thioredoxin-like_sf"/>
</dbReference>
<dbReference type="PANTHER" id="PTHR35272">
    <property type="entry name" value="THIOL:DISULFIDE INTERCHANGE PROTEIN DSBC-RELATED"/>
    <property type="match status" value="1"/>
</dbReference>
<comment type="caution">
    <text evidence="10">The sequence shown here is derived from an EMBL/GenBank/DDBJ whole genome shotgun (WGS) entry which is preliminary data.</text>
</comment>
<evidence type="ECO:0000256" key="2">
    <source>
        <dbReference type="ARBA" id="ARBA00009813"/>
    </source>
</evidence>
<comment type="similarity">
    <text evidence="2 7">Belongs to the thioredoxin family. DsbC subfamily.</text>
</comment>
<gene>
    <name evidence="10" type="ORF">J2T60_000112</name>
</gene>
<feature type="domain" description="Thioredoxin-like fold" evidence="9">
    <location>
        <begin position="120"/>
        <end position="238"/>
    </location>
</feature>
<evidence type="ECO:0000256" key="3">
    <source>
        <dbReference type="ARBA" id="ARBA00022729"/>
    </source>
</evidence>
<dbReference type="PANTHER" id="PTHR35272:SF3">
    <property type="entry name" value="THIOL:DISULFIDE INTERCHANGE PROTEIN DSBC"/>
    <property type="match status" value="1"/>
</dbReference>
<evidence type="ECO:0000313" key="10">
    <source>
        <dbReference type="EMBL" id="MCP1726147.1"/>
    </source>
</evidence>
<keyword evidence="10" id="KW-0413">Isomerase</keyword>
<dbReference type="SUPFAM" id="SSF52833">
    <property type="entry name" value="Thioredoxin-like"/>
    <property type="match status" value="1"/>
</dbReference>
<dbReference type="InterPro" id="IPR033954">
    <property type="entry name" value="DiS-bond_Isoase_DsbC/G"/>
</dbReference>
<keyword evidence="6 7" id="KW-0676">Redox-active center</keyword>
<evidence type="ECO:0000259" key="8">
    <source>
        <dbReference type="Pfam" id="PF10411"/>
    </source>
</evidence>
<accession>A0ABT1G4Y2</accession>
<dbReference type="Gene3D" id="3.40.30.10">
    <property type="entry name" value="Glutaredoxin"/>
    <property type="match status" value="1"/>
</dbReference>
<keyword evidence="3 7" id="KW-0732">Signal</keyword>
<feature type="chain" id="PRO_5044977086" description="Thiol:disulfide interchange protein" evidence="7">
    <location>
        <begin position="24"/>
        <end position="248"/>
    </location>
</feature>
<dbReference type="InterPro" id="IPR012336">
    <property type="entry name" value="Thioredoxin-like_fold"/>
</dbReference>